<keyword evidence="6" id="KW-0812">Transmembrane</keyword>
<evidence type="ECO:0000256" key="5">
    <source>
        <dbReference type="SAM" id="MobiDB-lite"/>
    </source>
</evidence>
<dbReference type="GO" id="GO:0046872">
    <property type="term" value="F:metal ion binding"/>
    <property type="evidence" value="ECO:0007669"/>
    <property type="project" value="UniProtKB-KW"/>
</dbReference>
<dbReference type="GO" id="GO:0034354">
    <property type="term" value="P:'de novo' NAD+ biosynthetic process from L-tryptophan"/>
    <property type="evidence" value="ECO:0007669"/>
    <property type="project" value="TreeGrafter"/>
</dbReference>
<feature type="transmembrane region" description="Helical" evidence="6">
    <location>
        <begin position="441"/>
        <end position="461"/>
    </location>
</feature>
<dbReference type="GO" id="GO:0033754">
    <property type="term" value="F:indoleamine 2,3-dioxygenase activity"/>
    <property type="evidence" value="ECO:0007669"/>
    <property type="project" value="TreeGrafter"/>
</dbReference>
<evidence type="ECO:0000256" key="2">
    <source>
        <dbReference type="ARBA" id="ARBA00022723"/>
    </source>
</evidence>
<protein>
    <submittedName>
        <fullName evidence="7">Indoleamine 2,3-dioxygenase 1</fullName>
    </submittedName>
</protein>
<name>A0A9Q0YPX0_HOLLE</name>
<dbReference type="GO" id="GO:0019441">
    <property type="term" value="P:L-tryptophan catabolic process to kynurenine"/>
    <property type="evidence" value="ECO:0007669"/>
    <property type="project" value="InterPro"/>
</dbReference>
<dbReference type="Gene3D" id="1.20.58.480">
    <property type="match status" value="1"/>
</dbReference>
<keyword evidence="6" id="KW-0472">Membrane</keyword>
<proteinExistence type="inferred from homology"/>
<dbReference type="GO" id="GO:0005737">
    <property type="term" value="C:cytoplasm"/>
    <property type="evidence" value="ECO:0007669"/>
    <property type="project" value="TreeGrafter"/>
</dbReference>
<organism evidence="7 8">
    <name type="scientific">Holothuria leucospilota</name>
    <name type="common">Black long sea cucumber</name>
    <name type="synonym">Mertensiothuria leucospilota</name>
    <dbReference type="NCBI Taxonomy" id="206669"/>
    <lineage>
        <taxon>Eukaryota</taxon>
        <taxon>Metazoa</taxon>
        <taxon>Echinodermata</taxon>
        <taxon>Eleutherozoa</taxon>
        <taxon>Echinozoa</taxon>
        <taxon>Holothuroidea</taxon>
        <taxon>Aspidochirotacea</taxon>
        <taxon>Aspidochirotida</taxon>
        <taxon>Holothuriidae</taxon>
        <taxon>Holothuria</taxon>
    </lineage>
</organism>
<keyword evidence="3 4" id="KW-0408">Iron</keyword>
<feature type="compositionally biased region" description="Polar residues" evidence="5">
    <location>
        <begin position="1"/>
        <end position="20"/>
    </location>
</feature>
<dbReference type="OrthoDB" id="10262710at2759"/>
<comment type="similarity">
    <text evidence="1">Belongs to the indoleamine 2,3-dioxygenase family.</text>
</comment>
<evidence type="ECO:0000256" key="6">
    <source>
        <dbReference type="SAM" id="Phobius"/>
    </source>
</evidence>
<keyword evidence="4" id="KW-0349">Heme</keyword>
<feature type="binding site" description="proximal binding residue" evidence="4">
    <location>
        <position position="373"/>
    </location>
    <ligand>
        <name>heme b</name>
        <dbReference type="ChEBI" id="CHEBI:60344"/>
    </ligand>
    <ligandPart>
        <name>Fe</name>
        <dbReference type="ChEBI" id="CHEBI:18248"/>
    </ligandPart>
</feature>
<dbReference type="Proteomes" id="UP001152320">
    <property type="component" value="Chromosome 16"/>
</dbReference>
<comment type="caution">
    <text evidence="7">The sequence shown here is derived from an EMBL/GenBank/DDBJ whole genome shotgun (WGS) entry which is preliminary data.</text>
</comment>
<sequence>MSSNRPTQGALCSNDSTTEGKPNGMDLTETPLLARETLHERFEVTEEFGFVSECPLTTLPEYFQPWTDIANNLQQLVLQKKIREAVEKLPLIDHNKLTTKAEWITAHMILAHIAQGYVWQNGEEGIPKVLPKSIAVPFHACSEYLQIPANMNNFNGVLVNWKLKDCNKAVNVENLDRITTLIGGDDEVWFFMVALMVEKKFGPALYAIADAQQAVSCQDDKKLESALRVIETAVHEMEEQLKRMKEGNDPSKFYDVIRPCLAGWNDPVFKKRGVDGLIYEGVSEKPISLPGGTSAESTTLSTLDAALGISHRPEDEIICEDFKKYMPPKHRELLIAVTKGPSIRKYVLTKRNPDLDAAYNGCLEAVKLFRNTHLQLVARYVIVPSRRNTSGQGRVFVGTGGTGFMQFLKGLRDSTLQAFIRKDPTDENFGIDGRKSSITSYRLLATAGVISVFGIACLAFFRKCR</sequence>
<keyword evidence="6" id="KW-1133">Transmembrane helix</keyword>
<keyword evidence="8" id="KW-1185">Reference proteome</keyword>
<dbReference type="AlphaFoldDB" id="A0A9Q0YPX0"/>
<evidence type="ECO:0000256" key="4">
    <source>
        <dbReference type="PIRSR" id="PIRSR600898-1"/>
    </source>
</evidence>
<dbReference type="GO" id="GO:0020037">
    <property type="term" value="F:heme binding"/>
    <property type="evidence" value="ECO:0007669"/>
    <property type="project" value="InterPro"/>
</dbReference>
<dbReference type="Pfam" id="PF01231">
    <property type="entry name" value="IDO"/>
    <property type="match status" value="1"/>
</dbReference>
<accession>A0A9Q0YPX0</accession>
<reference evidence="7" key="1">
    <citation type="submission" date="2021-10" db="EMBL/GenBank/DDBJ databases">
        <title>Tropical sea cucumber genome reveals ecological adaptation and Cuvierian tubules defense mechanism.</title>
        <authorList>
            <person name="Chen T."/>
        </authorList>
    </citation>
    <scope>NUCLEOTIDE SEQUENCE</scope>
    <source>
        <strain evidence="7">Nanhai2018</strain>
        <tissue evidence="7">Muscle</tissue>
    </source>
</reference>
<dbReference type="SUPFAM" id="SSF140959">
    <property type="entry name" value="Indolic compounds 2,3-dioxygenase-like"/>
    <property type="match status" value="1"/>
</dbReference>
<keyword evidence="2 4" id="KW-0479">Metal-binding</keyword>
<dbReference type="EMBL" id="JAIZAY010000016">
    <property type="protein sequence ID" value="KAJ8026438.1"/>
    <property type="molecule type" value="Genomic_DNA"/>
</dbReference>
<dbReference type="PANTHER" id="PTHR28657:SF5">
    <property type="entry name" value="INDOLEAMINE 2,3-DIOXYGENASE"/>
    <property type="match status" value="1"/>
</dbReference>
<dbReference type="GO" id="GO:0004833">
    <property type="term" value="F:L-tryptophan 2,3-dioxygenase activity"/>
    <property type="evidence" value="ECO:0007669"/>
    <property type="project" value="TreeGrafter"/>
</dbReference>
<dbReference type="InterPro" id="IPR037217">
    <property type="entry name" value="Trp/Indoleamine_2_3_dOase-like"/>
</dbReference>
<evidence type="ECO:0000256" key="3">
    <source>
        <dbReference type="ARBA" id="ARBA00023004"/>
    </source>
</evidence>
<evidence type="ECO:0000256" key="1">
    <source>
        <dbReference type="ARBA" id="ARBA00007119"/>
    </source>
</evidence>
<evidence type="ECO:0000313" key="8">
    <source>
        <dbReference type="Proteomes" id="UP001152320"/>
    </source>
</evidence>
<gene>
    <name evidence="7" type="ORF">HOLleu_31254</name>
</gene>
<evidence type="ECO:0000313" key="7">
    <source>
        <dbReference type="EMBL" id="KAJ8026438.1"/>
    </source>
</evidence>
<dbReference type="InterPro" id="IPR000898">
    <property type="entry name" value="Indolamine_dOase"/>
</dbReference>
<feature type="region of interest" description="Disordered" evidence="5">
    <location>
        <begin position="1"/>
        <end position="25"/>
    </location>
</feature>
<dbReference type="PANTHER" id="PTHR28657">
    <property type="entry name" value="INDOLEAMINE 2,3-DIOXYGENASE"/>
    <property type="match status" value="1"/>
</dbReference>